<dbReference type="Pfam" id="PF18911">
    <property type="entry name" value="PKD_4"/>
    <property type="match status" value="4"/>
</dbReference>
<dbReference type="Gene3D" id="2.130.10.10">
    <property type="entry name" value="YVTN repeat-like/Quinoprotein amine dehydrogenase"/>
    <property type="match status" value="2"/>
</dbReference>
<feature type="domain" description="PKD" evidence="1">
    <location>
        <begin position="400"/>
        <end position="470"/>
    </location>
</feature>
<dbReference type="HOGENOM" id="CLU_247657_0_0_2"/>
<dbReference type="InterPro" id="IPR008947">
    <property type="entry name" value="PLipase_C/P1_nuclease_dom_sf"/>
</dbReference>
<dbReference type="SUPFAM" id="SSF63825">
    <property type="entry name" value="YWTD domain"/>
    <property type="match status" value="3"/>
</dbReference>
<dbReference type="SUPFAM" id="SSF81296">
    <property type="entry name" value="E set domains"/>
    <property type="match status" value="1"/>
</dbReference>
<dbReference type="Proteomes" id="UP000010824">
    <property type="component" value="Chromosome"/>
</dbReference>
<dbReference type="InterPro" id="IPR035986">
    <property type="entry name" value="PKD_dom_sf"/>
</dbReference>
<dbReference type="InterPro" id="IPR051200">
    <property type="entry name" value="Host-pathogen_enzymatic-act"/>
</dbReference>
<dbReference type="eggNOG" id="arCOG02510">
    <property type="taxonomic scope" value="Archaea"/>
</dbReference>
<dbReference type="InterPro" id="IPR000601">
    <property type="entry name" value="PKD_dom"/>
</dbReference>
<keyword evidence="3" id="KW-1185">Reference proteome</keyword>
<sequence length="1522" mass="159041">MTDVANPEHTGFEFEQYADVALPGGYDTHSAYEGYVSTMWNQTHAGQTGANTFHQIVKNQENVNYRITNPSTATKNIAKFSHAYLPTLYYRVANQPYIDSNHRGFYDDPTVGKITENCLKIAARYTGGLVEYTMGNSINEVPIADFTGNPVFVTPGGSVQFLDKTQYSGPLTTHVDWNFGDNTPHFTADDPSPYTPENPYPHQYSTPGIYTVNLTVSNSNGATSKTMDIIVGNWPVADFMATAVVTDSEYTFHFTDLSTNSPTHWTWDFGDGNTSTEQNPSHRFAAVRQYDVTMTASNAAGPGKITKTILTLPPNPIVEFLINEGQHGPAPLVTSFKDDSVGWTDSRTWDFGDNTTSNEKDPVHVYQYPGSYVVRLTVVSNGIGSNSTTSTVVATPPLPLIANFTSTSPNGTAPLTVQFTDTSTGSPTSWNWSFGDGSYSSLQNANHTYTQYGNFDISLTVSNATSSNTTILQYFITVTPDESLKPTITSISPGMGFNSGTVSITDLTGTNFTTGSTVALVNSRLNHAGSITYGMSNVTMDIPTDVFVSGNYAYVTSEEVSGLEIFDISDSAHPAHKGSISDGTGGAHLAGLYDVYVSGNYAYLPDFYSNALEIVDVSDPANPVHKGSITDGTGGAQLAGAYGIYVSGNYAYVASQSSNALEIVDISDPANPVHKGSLTNGAGGANLYKPYDVFVSGNYAYVIGTGGLEIVNVNNPASPFHKGSLTDGAGGALLGAPTDIYVSNNYAYIVCEGSGALEIVDISNKVNPVHKGSLTNGAGGALLYGAEDISVSGNLAYIVSYYGSSLEIVDISDPAHPVHKIGLVNGENGTLLKNPYGVHISGNHVYIASLNNGGALEILETGTVTIPASNVTLISPTNISCTFDLSGAAAGTYDVRVTGANGQSGTLTNAFIVSNRLPKITGITPSSGTRGTTIAVTNLTGTGFLPGASVQMTRAGSSPISASNVVIVSPTKITCNLPLPSTEGVWDIIVTNHDGQNSSLVNGFSVTNVSLSVTGTTPASGARGATIAVTDLSGTGFLSGASVRLNRTDSPPISATNVVVVSTTRITCDLILPANSTEGIWDVVVTNPNMQSSTLSNGFTITSMSESELTVTSITPSIGVNTAAVSITNLSGTNFTENAKVLLSRVNSNPVHKGKFLYGTGNALMEWPVSVFVSGNHAYIASYDSWALEILDISNPANPVHTSYITDGTGGAQLMNPNGVYAAGNYAYVASYGSNALEIVNVTDPASPTHKGSIHVGGARSIYVSGNYAYVLSTDGLTIVSISDPANPVITGSIGVGGYGVYVSGNFAYIANRDGNSLSIVDVSNPAQPVLKGSLSDGTGGAHLAGAYGVYVSGNHAYVTSAWSNALEIVDVSDPAHPVHKGSITHGTGGAILNEPTSVYVSGNYAYIASYQSDTLEVVDVSNPTNPVHKSSLSDGTGGAIFSHPICVVVSGSNAYVLNNGLESLEIVDIGTIPATGVTVVSPTKITGAFNLTNKIPGLYDVVVVNPEGMIGILENGFMITG</sequence>
<dbReference type="eggNOG" id="arCOG02565">
    <property type="taxonomic scope" value="Archaea"/>
</dbReference>
<dbReference type="Gene3D" id="1.10.575.10">
    <property type="entry name" value="P1 Nuclease"/>
    <property type="match status" value="1"/>
</dbReference>
<dbReference type="OrthoDB" id="118166at2157"/>
<dbReference type="eggNOG" id="arCOG02914">
    <property type="taxonomic scope" value="Archaea"/>
</dbReference>
<protein>
    <recommendedName>
        <fullName evidence="1">PKD domain-containing protein</fullName>
    </recommendedName>
</protein>
<dbReference type="SMART" id="SM00089">
    <property type="entry name" value="PKD"/>
    <property type="match status" value="5"/>
</dbReference>
<dbReference type="Gene3D" id="2.60.40.10">
    <property type="entry name" value="Immunoglobulins"/>
    <property type="match status" value="6"/>
</dbReference>
<reference evidence="3" key="1">
    <citation type="submission" date="2011-12" db="EMBL/GenBank/DDBJ databases">
        <title>Complete sequence of Methanoregula formicicum SMSP.</title>
        <authorList>
            <person name="Lucas S."/>
            <person name="Han J."/>
            <person name="Lapidus A."/>
            <person name="Cheng J.-F."/>
            <person name="Goodwin L."/>
            <person name="Pitluck S."/>
            <person name="Peters L."/>
            <person name="Ovchinnikova G."/>
            <person name="Teshima H."/>
            <person name="Detter J.C."/>
            <person name="Han C."/>
            <person name="Tapia R."/>
            <person name="Land M."/>
            <person name="Hauser L."/>
            <person name="Kyrpides N."/>
            <person name="Ivanova N."/>
            <person name="Pagani I."/>
            <person name="Imachi H."/>
            <person name="Tamaki H."/>
            <person name="Sekiguchi Y."/>
            <person name="Kamagata Y."/>
            <person name="Cadillo-Quiroz H."/>
            <person name="Zinder S."/>
            <person name="Liu W.-T."/>
            <person name="Woyke T."/>
        </authorList>
    </citation>
    <scope>NUCLEOTIDE SEQUENCE [LARGE SCALE GENOMIC DNA]</scope>
    <source>
        <strain evidence="3">DSM 22288 / NBRC 105244 / SMSP</strain>
    </source>
</reference>
<dbReference type="GeneID" id="32188745"/>
<dbReference type="STRING" id="593750.Metfor_1598"/>
<dbReference type="CDD" id="cd00146">
    <property type="entry name" value="PKD"/>
    <property type="match status" value="4"/>
</dbReference>
<dbReference type="PANTHER" id="PTHR47197:SF3">
    <property type="entry name" value="DIHYDRO-HEME D1 DEHYDROGENASE"/>
    <property type="match status" value="1"/>
</dbReference>
<evidence type="ECO:0000259" key="1">
    <source>
        <dbReference type="PROSITE" id="PS50093"/>
    </source>
</evidence>
<evidence type="ECO:0000313" key="3">
    <source>
        <dbReference type="Proteomes" id="UP000010824"/>
    </source>
</evidence>
<dbReference type="PANTHER" id="PTHR47197">
    <property type="entry name" value="PROTEIN NIRF"/>
    <property type="match status" value="1"/>
</dbReference>
<dbReference type="KEGG" id="mfo:Metfor_1598"/>
<dbReference type="InterPro" id="IPR015943">
    <property type="entry name" value="WD40/YVTN_repeat-like_dom_sf"/>
</dbReference>
<reference evidence="2 3" key="2">
    <citation type="journal article" date="2014" name="Genome Announc.">
        <title>Complete Genome Sequence of Methanoregula formicica SMSPT, a Mesophilic Hydrogenotrophic Methanogen Isolated from a Methanogenic Upflow Anaerobic Sludge Blanket Reactor.</title>
        <authorList>
            <person name="Yamamoto K."/>
            <person name="Tamaki H."/>
            <person name="Cadillo-Quiroz H."/>
            <person name="Imachi H."/>
            <person name="Kyrpides N."/>
            <person name="Woyke T."/>
            <person name="Goodwin L."/>
            <person name="Zinder S.H."/>
            <person name="Kamagata Y."/>
            <person name="Liu W.T."/>
        </authorList>
    </citation>
    <scope>NUCLEOTIDE SEQUENCE [LARGE SCALE GENOMIC DNA]</scope>
    <source>
        <strain evidence="3">DSM 22288 / NBRC 105244 / SMSP</strain>
    </source>
</reference>
<feature type="domain" description="PKD" evidence="1">
    <location>
        <begin position="235"/>
        <end position="301"/>
    </location>
</feature>
<dbReference type="eggNOG" id="arCOG02516">
    <property type="taxonomic scope" value="Archaea"/>
</dbReference>
<dbReference type="InParanoid" id="L0HH38"/>
<name>L0HH38_METFS</name>
<gene>
    <name evidence="2" type="ordered locus">Metfor_1598</name>
</gene>
<dbReference type="FunFam" id="2.60.40.10:FF:000270">
    <property type="entry name" value="Cell surface protein"/>
    <property type="match status" value="1"/>
</dbReference>
<proteinExistence type="predicted"/>
<dbReference type="EMBL" id="CP003167">
    <property type="protein sequence ID" value="AGB02628.1"/>
    <property type="molecule type" value="Genomic_DNA"/>
</dbReference>
<dbReference type="InterPro" id="IPR013211">
    <property type="entry name" value="LVIVD"/>
</dbReference>
<organism evidence="2 3">
    <name type="scientific">Methanoregula formicica (strain DSM 22288 / NBRC 105244 / SMSP)</name>
    <dbReference type="NCBI Taxonomy" id="593750"/>
    <lineage>
        <taxon>Archaea</taxon>
        <taxon>Methanobacteriati</taxon>
        <taxon>Methanobacteriota</taxon>
        <taxon>Stenosarchaea group</taxon>
        <taxon>Methanomicrobia</taxon>
        <taxon>Methanomicrobiales</taxon>
        <taxon>Methanoregulaceae</taxon>
        <taxon>Methanoregula</taxon>
    </lineage>
</organism>
<dbReference type="eggNOG" id="arCOG04005">
    <property type="taxonomic scope" value="Archaea"/>
</dbReference>
<evidence type="ECO:0000313" key="2">
    <source>
        <dbReference type="EMBL" id="AGB02628.1"/>
    </source>
</evidence>
<dbReference type="GO" id="GO:0016788">
    <property type="term" value="F:hydrolase activity, acting on ester bonds"/>
    <property type="evidence" value="ECO:0007669"/>
    <property type="project" value="InterPro"/>
</dbReference>
<dbReference type="Pfam" id="PF08309">
    <property type="entry name" value="LVIVD"/>
    <property type="match status" value="12"/>
</dbReference>
<dbReference type="InterPro" id="IPR013783">
    <property type="entry name" value="Ig-like_fold"/>
</dbReference>
<dbReference type="RefSeq" id="WP_015285591.1">
    <property type="nucleotide sequence ID" value="NC_019943.1"/>
</dbReference>
<dbReference type="InterPro" id="IPR014756">
    <property type="entry name" value="Ig_E-set"/>
</dbReference>
<dbReference type="SUPFAM" id="SSF49299">
    <property type="entry name" value="PKD domain"/>
    <property type="match status" value="4"/>
</dbReference>
<dbReference type="InterPro" id="IPR022409">
    <property type="entry name" value="PKD/Chitinase_dom"/>
</dbReference>
<accession>L0HH38</accession>
<feature type="domain" description="PKD" evidence="1">
    <location>
        <begin position="177"/>
        <end position="231"/>
    </location>
</feature>
<feature type="domain" description="PKD" evidence="1">
    <location>
        <begin position="317"/>
        <end position="392"/>
    </location>
</feature>
<dbReference type="PROSITE" id="PS50093">
    <property type="entry name" value="PKD"/>
    <property type="match status" value="4"/>
</dbReference>